<dbReference type="Gene3D" id="3.30.60.140">
    <property type="match status" value="1"/>
</dbReference>
<keyword evidence="2" id="KW-1185">Reference proteome</keyword>
<reference evidence="1 2" key="1">
    <citation type="submission" date="2020-01" db="EMBL/GenBank/DDBJ databases">
        <authorList>
            <person name="Rodrigo-Torres L."/>
            <person name="Arahal R. D."/>
            <person name="Lucena T."/>
        </authorList>
    </citation>
    <scope>NUCLEOTIDE SEQUENCE [LARGE SCALE GENOMIC DNA]</scope>
    <source>
        <strain evidence="1 2">CECT 9393</strain>
    </source>
</reference>
<accession>A0A6N4XNM4</accession>
<sequence length="356" mass="40918">MGMLVNGQYSYLFFGILNTQNQNPYMLNKEIRHNTCSINEKLVRDIAYDILANIMQFRITKEDESMHCSMPCNSCYEPHISKIVNSIEKSEPILFVLPAFPGKSPNPQKVLGPLPDMAERYSLQFLNDLCKSIQKIYSPGARILICSDGRVFSNVIGMKDSDITSYQKELDSIIRKLELTYISTFHLDQLYGGDDFESMRHDLMKNFGKPISLLKEKVSRGINEHGSREDKEANRMYRSITKFLFEDSLYPGQPKSRTEIQKDAKKRAYSVIQLSNAWSDFIAQNFPEHVRLSIHPQTCGDVKIGIKLSNESSITPWHGVALNRNGKIMFVKRFEAEKLKAQLVYDENAQPDYYIL</sequence>
<dbReference type="InterPro" id="IPR017133">
    <property type="entry name" value="PvcA"/>
</dbReference>
<evidence type="ECO:0000313" key="2">
    <source>
        <dbReference type="Proteomes" id="UP000445309"/>
    </source>
</evidence>
<name>A0A6N4XNM4_9FLAO</name>
<organism evidence="1 2">
    <name type="scientific">Chryseobacterium fistulae</name>
    <dbReference type="NCBI Taxonomy" id="2675058"/>
    <lineage>
        <taxon>Bacteria</taxon>
        <taxon>Pseudomonadati</taxon>
        <taxon>Bacteroidota</taxon>
        <taxon>Flavobacteriia</taxon>
        <taxon>Flavobacteriales</taxon>
        <taxon>Weeksellaceae</taxon>
        <taxon>Chryseobacterium group</taxon>
        <taxon>Chryseobacterium</taxon>
    </lineage>
</organism>
<gene>
    <name evidence="1" type="ORF">CHRY9393_01716</name>
</gene>
<dbReference type="AlphaFoldDB" id="A0A6N4XNM4"/>
<dbReference type="Proteomes" id="UP000445309">
    <property type="component" value="Unassembled WGS sequence"/>
</dbReference>
<dbReference type="EMBL" id="CACVBY010000033">
    <property type="protein sequence ID" value="CAA7387537.1"/>
    <property type="molecule type" value="Genomic_DNA"/>
</dbReference>
<dbReference type="Pfam" id="PF05141">
    <property type="entry name" value="DIT1_PvcA"/>
    <property type="match status" value="1"/>
</dbReference>
<evidence type="ECO:0008006" key="3">
    <source>
        <dbReference type="Google" id="ProtNLM"/>
    </source>
</evidence>
<dbReference type="PANTHER" id="PTHR37285">
    <property type="entry name" value="SPORE WALL MATURATION PROTEIN DIT1"/>
    <property type="match status" value="1"/>
</dbReference>
<protein>
    <recommendedName>
        <fullName evidence="3">Pyoverdine biosynthesis protein PvcA</fullName>
    </recommendedName>
</protein>
<dbReference type="PIRSF" id="PIRSF037196">
    <property type="entry name" value="Pyoverdine_chromoph_PvcA"/>
    <property type="match status" value="1"/>
</dbReference>
<dbReference type="InterPro" id="IPR007817">
    <property type="entry name" value="Isocyanide_synthase_DIT1"/>
</dbReference>
<dbReference type="PANTHER" id="PTHR37285:SF5">
    <property type="entry name" value="SPORE WALL MATURATION PROTEIN DIT1"/>
    <property type="match status" value="1"/>
</dbReference>
<proteinExistence type="predicted"/>
<evidence type="ECO:0000313" key="1">
    <source>
        <dbReference type="EMBL" id="CAA7387537.1"/>
    </source>
</evidence>